<feature type="compositionally biased region" description="Basic and acidic residues" evidence="1">
    <location>
        <begin position="43"/>
        <end position="57"/>
    </location>
</feature>
<dbReference type="GeneID" id="110196650"/>
<feature type="region of interest" description="Disordered" evidence="1">
    <location>
        <begin position="36"/>
        <end position="77"/>
    </location>
</feature>
<dbReference type="InterPro" id="IPR027932">
    <property type="entry name" value="DUF4606"/>
</dbReference>
<keyword evidence="2" id="KW-1185">Reference proteome</keyword>
<evidence type="ECO:0000313" key="3">
    <source>
        <dbReference type="RefSeq" id="XP_020825673.1"/>
    </source>
</evidence>
<organism evidence="2 3">
    <name type="scientific">Phascolarctos cinereus</name>
    <name type="common">Koala</name>
    <dbReference type="NCBI Taxonomy" id="38626"/>
    <lineage>
        <taxon>Eukaryota</taxon>
        <taxon>Metazoa</taxon>
        <taxon>Chordata</taxon>
        <taxon>Craniata</taxon>
        <taxon>Vertebrata</taxon>
        <taxon>Euteleostomi</taxon>
        <taxon>Mammalia</taxon>
        <taxon>Metatheria</taxon>
        <taxon>Diprotodontia</taxon>
        <taxon>Phascolarctidae</taxon>
        <taxon>Phascolarctos</taxon>
    </lineage>
</organism>
<dbReference type="AlphaFoldDB" id="A0A6P5IXB1"/>
<dbReference type="Proteomes" id="UP000515140">
    <property type="component" value="Unplaced"/>
</dbReference>
<dbReference type="PANTHER" id="PTHR35256:SF1">
    <property type="entry name" value="EXPRESSED SEQUENCE AI429214"/>
    <property type="match status" value="1"/>
</dbReference>
<dbReference type="KEGG" id="pcw:110196650"/>
<feature type="compositionally biased region" description="Polar residues" evidence="1">
    <location>
        <begin position="58"/>
        <end position="77"/>
    </location>
</feature>
<name>A0A6P5IXB1_PHACI</name>
<dbReference type="Pfam" id="PF15379">
    <property type="entry name" value="DUF4606"/>
    <property type="match status" value="1"/>
</dbReference>
<evidence type="ECO:0000313" key="2">
    <source>
        <dbReference type="Proteomes" id="UP000515140"/>
    </source>
</evidence>
<proteinExistence type="predicted"/>
<feature type="region of interest" description="Disordered" evidence="1">
    <location>
        <begin position="1"/>
        <end position="22"/>
    </location>
</feature>
<reference evidence="3" key="1">
    <citation type="submission" date="2025-08" db="UniProtKB">
        <authorList>
            <consortium name="RefSeq"/>
        </authorList>
    </citation>
    <scope>IDENTIFICATION</scope>
    <source>
        <tissue evidence="3">Spleen</tissue>
    </source>
</reference>
<dbReference type="RefSeq" id="XP_020825673.1">
    <property type="nucleotide sequence ID" value="XM_020970014.1"/>
</dbReference>
<dbReference type="InParanoid" id="A0A6P5IXB1"/>
<dbReference type="PANTHER" id="PTHR35256">
    <property type="entry name" value="CHROMOSOME 8 OPEN READING FRAME 48"/>
    <property type="match status" value="1"/>
</dbReference>
<evidence type="ECO:0000256" key="1">
    <source>
        <dbReference type="SAM" id="MobiDB-lite"/>
    </source>
</evidence>
<gene>
    <name evidence="3" type="primary">LOC110196650</name>
</gene>
<sequence>MESHQSCKTTTLSPGSPGTSKVESEQICCRVLSDNSSEISETFTKKGKEEENYKQTERNTSGSLGSSGQCKTLSHASGRNIVSKKQTSLKNETKLLNVTDSVALENKWFKKWINCLKAKENPTAQNQQSPKPPKEVEEITEEELDSLCFFCTTRIDLMSKQKKKSRTKKLQYKSGVENPVSDKSNLVVTVWQVNRLNPQDPKAQVRKMALIKEYNSAHSSDHNKKRELKQVAFQTEKKTFLESTRPEEKMEEYKYIKDILILIGEIHKNLPRLSDNPEKIWKRLNIRGYNR</sequence>
<accession>A0A6P5IXB1</accession>
<protein>
    <submittedName>
        <fullName evidence="3">Uncharacterized protein C8orf48-like</fullName>
    </submittedName>
</protein>
<feature type="compositionally biased region" description="Low complexity" evidence="1">
    <location>
        <begin position="9"/>
        <end position="20"/>
    </location>
</feature>